<proteinExistence type="predicted"/>
<reference evidence="2 3" key="1">
    <citation type="submission" date="2018-08" db="EMBL/GenBank/DDBJ databases">
        <title>Draft genome of the lignicolous fungus Coniochaeta pulveracea.</title>
        <authorList>
            <person name="Borstlap C.J."/>
            <person name="De Witt R.N."/>
            <person name="Botha A."/>
            <person name="Volschenk H."/>
        </authorList>
    </citation>
    <scope>NUCLEOTIDE SEQUENCE [LARGE SCALE GENOMIC DNA]</scope>
    <source>
        <strain evidence="2 3">CAB683</strain>
    </source>
</reference>
<dbReference type="AlphaFoldDB" id="A0A420XYL9"/>
<feature type="region of interest" description="Disordered" evidence="1">
    <location>
        <begin position="29"/>
        <end position="102"/>
    </location>
</feature>
<gene>
    <name evidence="2" type="ORF">DL546_000296</name>
</gene>
<name>A0A420XYL9_9PEZI</name>
<dbReference type="OrthoDB" id="5226767at2759"/>
<evidence type="ECO:0000313" key="3">
    <source>
        <dbReference type="Proteomes" id="UP000275385"/>
    </source>
</evidence>
<feature type="compositionally biased region" description="Polar residues" evidence="1">
    <location>
        <begin position="36"/>
        <end position="47"/>
    </location>
</feature>
<dbReference type="EMBL" id="QVQW01000092">
    <property type="protein sequence ID" value="RKU40747.1"/>
    <property type="molecule type" value="Genomic_DNA"/>
</dbReference>
<comment type="caution">
    <text evidence="2">The sequence shown here is derived from an EMBL/GenBank/DDBJ whole genome shotgun (WGS) entry which is preliminary data.</text>
</comment>
<dbReference type="Proteomes" id="UP000275385">
    <property type="component" value="Unassembled WGS sequence"/>
</dbReference>
<sequence>MSNMFRGRAGPLAAVAAGAAFIFYQTVGGAKEPRSRSATSPENQSPVGETMAAIAGTGGKNTTEAGPQKNEVDPKDTRIPSQSTDVATKRSPQKTRDDLGRN</sequence>
<evidence type="ECO:0000313" key="2">
    <source>
        <dbReference type="EMBL" id="RKU40747.1"/>
    </source>
</evidence>
<keyword evidence="3" id="KW-1185">Reference proteome</keyword>
<accession>A0A420XYL9</accession>
<organism evidence="2 3">
    <name type="scientific">Coniochaeta pulveracea</name>
    <dbReference type="NCBI Taxonomy" id="177199"/>
    <lineage>
        <taxon>Eukaryota</taxon>
        <taxon>Fungi</taxon>
        <taxon>Dikarya</taxon>
        <taxon>Ascomycota</taxon>
        <taxon>Pezizomycotina</taxon>
        <taxon>Sordariomycetes</taxon>
        <taxon>Sordariomycetidae</taxon>
        <taxon>Coniochaetales</taxon>
        <taxon>Coniochaetaceae</taxon>
        <taxon>Coniochaeta</taxon>
    </lineage>
</organism>
<evidence type="ECO:0000256" key="1">
    <source>
        <dbReference type="SAM" id="MobiDB-lite"/>
    </source>
</evidence>
<protein>
    <submittedName>
        <fullName evidence="2">Uncharacterized protein</fullName>
    </submittedName>
</protein>